<dbReference type="Proteomes" id="UP000694480">
    <property type="component" value="Unassembled WGS sequence"/>
</dbReference>
<evidence type="ECO:0000313" key="3">
    <source>
        <dbReference type="Proteomes" id="UP000694480"/>
    </source>
</evidence>
<evidence type="ECO:0000313" key="2">
    <source>
        <dbReference type="EMBL" id="MBF5027567.1"/>
    </source>
</evidence>
<keyword evidence="1" id="KW-0732">Signal</keyword>
<gene>
    <name evidence="2" type="ORF">IC612_07130</name>
</gene>
<dbReference type="NCBIfam" id="TIGR03511">
    <property type="entry name" value="GldH_lipo"/>
    <property type="match status" value="1"/>
</dbReference>
<feature type="chain" id="PRO_5037485180" evidence="1">
    <location>
        <begin position="23"/>
        <end position="155"/>
    </location>
</feature>
<keyword evidence="3" id="KW-1185">Reference proteome</keyword>
<proteinExistence type="predicted"/>
<reference evidence="2" key="1">
    <citation type="submission" date="2020-11" db="EMBL/GenBank/DDBJ databases">
        <title>Genome seq and assembly of Planobacterium sp.</title>
        <authorList>
            <person name="Chhetri G."/>
        </authorList>
    </citation>
    <scope>NUCLEOTIDE SEQUENCE</scope>
    <source>
        <strain evidence="2">GCR5</strain>
    </source>
</reference>
<dbReference type="Pfam" id="PF14109">
    <property type="entry name" value="GldH_lipo"/>
    <property type="match status" value="1"/>
</dbReference>
<dbReference type="InterPro" id="IPR020018">
    <property type="entry name" value="Motility-assoc_lipoprot_GldH"/>
</dbReference>
<comment type="caution">
    <text evidence="2">The sequence shown here is derived from an EMBL/GenBank/DDBJ whole genome shotgun (WGS) entry which is preliminary data.</text>
</comment>
<dbReference type="AlphaFoldDB" id="A0A930YW85"/>
<dbReference type="PROSITE" id="PS51257">
    <property type="entry name" value="PROKAR_LIPOPROTEIN"/>
    <property type="match status" value="1"/>
</dbReference>
<protein>
    <submittedName>
        <fullName evidence="2">Gliding motility lipoprotein GldH</fullName>
    </submittedName>
</protein>
<name>A0A930YW85_9FLAO</name>
<evidence type="ECO:0000256" key="1">
    <source>
        <dbReference type="SAM" id="SignalP"/>
    </source>
</evidence>
<accession>A0A930YW85</accession>
<keyword evidence="2" id="KW-0449">Lipoprotein</keyword>
<sequence>MKNRTFSLLLLLLVLFSCSDSKESVTMVNTGGVWSKEQALVFTLPDRRAEESKEVFFIVRNNAAYPYQNLVLEVEVTDGATQQKVRERITCSLTNDQGQWKGHGFGEVKELHYFYRKLPSTKSVLTLRHKMPRKQLPGIEDIGIKLKTVSSDDGK</sequence>
<organism evidence="2 3">
    <name type="scientific">Planobacterium oryzisoli</name>
    <dbReference type="NCBI Taxonomy" id="2771435"/>
    <lineage>
        <taxon>Bacteria</taxon>
        <taxon>Pseudomonadati</taxon>
        <taxon>Bacteroidota</taxon>
        <taxon>Flavobacteriia</taxon>
        <taxon>Flavobacteriales</taxon>
        <taxon>Weeksellaceae</taxon>
        <taxon>Chryseobacterium group</taxon>
        <taxon>Chryseobacterium</taxon>
    </lineage>
</organism>
<feature type="signal peptide" evidence="1">
    <location>
        <begin position="1"/>
        <end position="22"/>
    </location>
</feature>
<dbReference type="RefSeq" id="WP_194739491.1">
    <property type="nucleotide sequence ID" value="NZ_JADKYY010000007.1"/>
</dbReference>
<dbReference type="EMBL" id="JADKYY010000007">
    <property type="protein sequence ID" value="MBF5027567.1"/>
    <property type="molecule type" value="Genomic_DNA"/>
</dbReference>